<gene>
    <name evidence="2" type="ORF">FIV36_22965</name>
    <name evidence="1" type="ORF">SAMN05216591_4475</name>
</gene>
<organism evidence="2 4">
    <name type="scientific">Pseudomonas extremaustralis</name>
    <dbReference type="NCBI Taxonomy" id="359110"/>
    <lineage>
        <taxon>Bacteria</taxon>
        <taxon>Pseudomonadati</taxon>
        <taxon>Pseudomonadota</taxon>
        <taxon>Gammaproteobacteria</taxon>
        <taxon>Pseudomonadales</taxon>
        <taxon>Pseudomonadaceae</taxon>
        <taxon>Pseudomonas</taxon>
    </lineage>
</organism>
<dbReference type="AlphaFoldDB" id="A0A5C5QBD9"/>
<name>A0A5C5QBD9_9PSED</name>
<dbReference type="EMBL" id="LT629689">
    <property type="protein sequence ID" value="SDF94938.1"/>
    <property type="molecule type" value="Genomic_DNA"/>
</dbReference>
<evidence type="ECO:0000313" key="1">
    <source>
        <dbReference type="EMBL" id="SDF94938.1"/>
    </source>
</evidence>
<dbReference type="EMBL" id="VFET01000023">
    <property type="protein sequence ID" value="TWS01846.1"/>
    <property type="molecule type" value="Genomic_DNA"/>
</dbReference>
<evidence type="ECO:0000313" key="4">
    <source>
        <dbReference type="Proteomes" id="UP000317951"/>
    </source>
</evidence>
<accession>A0A5C5QBD9</accession>
<protein>
    <submittedName>
        <fullName evidence="2">Amidase</fullName>
    </submittedName>
</protein>
<dbReference type="RefSeq" id="WP_010565361.1">
    <property type="nucleotide sequence ID" value="NZ_LT629689.1"/>
</dbReference>
<sequence>MDLKFLALCSTLLLSACNHQPWVPYVDPPAGSDTARLRVITNGEVRGGAYTGCVGNEQGLARAGRFGSDGQPSINYPQSPVTPPQLGMPPRKLPTLDQYLGAIRMAEGAYTEIVAEYRVPAGMPFVLQREALAAGVDGQRYFQCAADTQVVTFERGKDYELYTGMKYAKAPDGSVSRRCLFLIYELSAGTFMPIAATAPAERACR</sequence>
<dbReference type="GeneID" id="78555835"/>
<reference evidence="1 3" key="1">
    <citation type="submission" date="2016-10" db="EMBL/GenBank/DDBJ databases">
        <authorList>
            <person name="Varghese N."/>
            <person name="Submissions S."/>
        </authorList>
    </citation>
    <scope>NUCLEOTIDE SEQUENCE [LARGE SCALE GENOMIC DNA]</scope>
    <source>
        <strain evidence="1 3">DSM 17835</strain>
    </source>
</reference>
<evidence type="ECO:0000313" key="3">
    <source>
        <dbReference type="Proteomes" id="UP000182858"/>
    </source>
</evidence>
<proteinExistence type="predicted"/>
<dbReference type="OrthoDB" id="7011397at2"/>
<reference evidence="2 4" key="2">
    <citation type="submission" date="2019-06" db="EMBL/GenBank/DDBJ databases">
        <title>Pseudomonas bimorpha sp. nov. isolated from bovine raw milk and skim milk concentrate.</title>
        <authorList>
            <person name="Hofmann K."/>
            <person name="Huptas C."/>
            <person name="Doll E."/>
            <person name="Scherer S."/>
            <person name="Wenning M."/>
        </authorList>
    </citation>
    <scope>NUCLEOTIDE SEQUENCE [LARGE SCALE GENOMIC DNA]</scope>
    <source>
        <strain evidence="2 4">DSM 17835</strain>
    </source>
</reference>
<evidence type="ECO:0000313" key="2">
    <source>
        <dbReference type="EMBL" id="TWS01846.1"/>
    </source>
</evidence>
<dbReference type="Proteomes" id="UP000317951">
    <property type="component" value="Unassembled WGS sequence"/>
</dbReference>
<dbReference type="Proteomes" id="UP000182858">
    <property type="component" value="Chromosome I"/>
</dbReference>
<dbReference type="PROSITE" id="PS51257">
    <property type="entry name" value="PROKAR_LIPOPROTEIN"/>
    <property type="match status" value="1"/>
</dbReference>
<keyword evidence="3" id="KW-1185">Reference proteome</keyword>